<dbReference type="AlphaFoldDB" id="A0AAW0KT29"/>
<accession>A0AAW0KT29</accession>
<sequence length="78" mass="9004">MPGVTCNVPLQQRVQRQYRARAKATSQVRMAPLQSQAQETDTLYLIGSLIVRRTWNATNDPNRNTRHKNRKNSQSCHL</sequence>
<evidence type="ECO:0000256" key="1">
    <source>
        <dbReference type="SAM" id="MobiDB-lite"/>
    </source>
</evidence>
<feature type="region of interest" description="Disordered" evidence="1">
    <location>
        <begin position="57"/>
        <end position="78"/>
    </location>
</feature>
<keyword evidence="3" id="KW-1185">Reference proteome</keyword>
<dbReference type="Proteomes" id="UP000237347">
    <property type="component" value="Unassembled WGS sequence"/>
</dbReference>
<protein>
    <submittedName>
        <fullName evidence="2">Uncharacterized protein</fullName>
    </submittedName>
</protein>
<evidence type="ECO:0000313" key="3">
    <source>
        <dbReference type="Proteomes" id="UP000237347"/>
    </source>
</evidence>
<name>A0AAW0KT29_QUESU</name>
<comment type="caution">
    <text evidence="2">The sequence shown here is derived from an EMBL/GenBank/DDBJ whole genome shotgun (WGS) entry which is preliminary data.</text>
</comment>
<dbReference type="EMBL" id="PKMF04000222">
    <property type="protein sequence ID" value="KAK7842379.1"/>
    <property type="molecule type" value="Genomic_DNA"/>
</dbReference>
<evidence type="ECO:0000313" key="2">
    <source>
        <dbReference type="EMBL" id="KAK7842379.1"/>
    </source>
</evidence>
<gene>
    <name evidence="2" type="ORF">CFP56_014016</name>
</gene>
<proteinExistence type="predicted"/>
<organism evidence="2 3">
    <name type="scientific">Quercus suber</name>
    <name type="common">Cork oak</name>
    <dbReference type="NCBI Taxonomy" id="58331"/>
    <lineage>
        <taxon>Eukaryota</taxon>
        <taxon>Viridiplantae</taxon>
        <taxon>Streptophyta</taxon>
        <taxon>Embryophyta</taxon>
        <taxon>Tracheophyta</taxon>
        <taxon>Spermatophyta</taxon>
        <taxon>Magnoliopsida</taxon>
        <taxon>eudicotyledons</taxon>
        <taxon>Gunneridae</taxon>
        <taxon>Pentapetalae</taxon>
        <taxon>rosids</taxon>
        <taxon>fabids</taxon>
        <taxon>Fagales</taxon>
        <taxon>Fagaceae</taxon>
        <taxon>Quercus</taxon>
    </lineage>
</organism>
<reference evidence="2 3" key="1">
    <citation type="journal article" date="2018" name="Sci. Data">
        <title>The draft genome sequence of cork oak.</title>
        <authorList>
            <person name="Ramos A.M."/>
            <person name="Usie A."/>
            <person name="Barbosa P."/>
            <person name="Barros P.M."/>
            <person name="Capote T."/>
            <person name="Chaves I."/>
            <person name="Simoes F."/>
            <person name="Abreu I."/>
            <person name="Carrasquinho I."/>
            <person name="Faro C."/>
            <person name="Guimaraes J.B."/>
            <person name="Mendonca D."/>
            <person name="Nobrega F."/>
            <person name="Rodrigues L."/>
            <person name="Saibo N.J.M."/>
            <person name="Varela M.C."/>
            <person name="Egas C."/>
            <person name="Matos J."/>
            <person name="Miguel C.M."/>
            <person name="Oliveira M.M."/>
            <person name="Ricardo C.P."/>
            <person name="Goncalves S."/>
        </authorList>
    </citation>
    <scope>NUCLEOTIDE SEQUENCE [LARGE SCALE GENOMIC DNA]</scope>
    <source>
        <strain evidence="3">cv. HL8</strain>
    </source>
</reference>